<evidence type="ECO:0000256" key="4">
    <source>
        <dbReference type="ARBA" id="ARBA00022827"/>
    </source>
</evidence>
<name>A0A4U0WN36_9PEZI</name>
<dbReference type="Pfam" id="PF01266">
    <property type="entry name" value="DAO"/>
    <property type="match status" value="1"/>
</dbReference>
<dbReference type="InterPro" id="IPR006076">
    <property type="entry name" value="FAD-dep_OxRdtase"/>
</dbReference>
<keyword evidence="5" id="KW-0560">Oxidoreductase</keyword>
<dbReference type="EMBL" id="NAJN01001290">
    <property type="protein sequence ID" value="TKA64267.1"/>
    <property type="molecule type" value="Genomic_DNA"/>
</dbReference>
<evidence type="ECO:0000256" key="3">
    <source>
        <dbReference type="ARBA" id="ARBA00022630"/>
    </source>
</evidence>
<evidence type="ECO:0000313" key="8">
    <source>
        <dbReference type="EMBL" id="TKA64267.1"/>
    </source>
</evidence>
<feature type="region of interest" description="Disordered" evidence="6">
    <location>
        <begin position="412"/>
        <end position="449"/>
    </location>
</feature>
<dbReference type="AlphaFoldDB" id="A0A4U0WN36"/>
<dbReference type="GO" id="GO:0004657">
    <property type="term" value="F:proline dehydrogenase activity"/>
    <property type="evidence" value="ECO:0007669"/>
    <property type="project" value="TreeGrafter"/>
</dbReference>
<evidence type="ECO:0000259" key="7">
    <source>
        <dbReference type="Pfam" id="PF01266"/>
    </source>
</evidence>
<comment type="similarity">
    <text evidence="2">Belongs to the MSOX/MTOX family.</text>
</comment>
<evidence type="ECO:0000256" key="6">
    <source>
        <dbReference type="SAM" id="MobiDB-lite"/>
    </source>
</evidence>
<dbReference type="Gene3D" id="3.50.50.60">
    <property type="entry name" value="FAD/NAD(P)-binding domain"/>
    <property type="match status" value="1"/>
</dbReference>
<dbReference type="Proteomes" id="UP000308768">
    <property type="component" value="Unassembled WGS sequence"/>
</dbReference>
<dbReference type="STRING" id="331657.A0A4U0WN36"/>
<dbReference type="Gene3D" id="3.30.9.10">
    <property type="entry name" value="D-Amino Acid Oxidase, subunit A, domain 2"/>
    <property type="match status" value="1"/>
</dbReference>
<gene>
    <name evidence="8" type="ORF">B0A49_05360</name>
</gene>
<dbReference type="PANTHER" id="PTHR10961:SF46">
    <property type="entry name" value="PEROXISOMAL SARCOSINE OXIDASE"/>
    <property type="match status" value="1"/>
</dbReference>
<sequence length="449" mass="48911">MPNPDNSTPPIPSSVLILGSGVFGLSTALSLSTHPSFTHSTITLVDRSAFPAPDSASIDTSRIIRADYADPAYSALAAKASKHWRGEWGADGSYDEVGLCLVADSGKAEYVKKSLQNVQGLVKSGARQAGQGRAGKDRVQVLDTREEIERVMNTGGGSGESGYVNWASGWADAEAAMRYCRRKVEELGRVSFRKAEAKSLLYSGNKVIGVELVDGGRILADLTVVATGAWSGKLVDLRGIASATGQVLAYLDITQEEQDRLGKIPVLLNMSTGMFVIPPRDRVLKVARHAYGYSNPTRVPHPEKHGESMVVSLPRTKVDEPDQWIPKEGELACRKALREMIPSLGDRPFSYTRICWYMDTPTGDWLITHHPCYEGLFLATGGSGHGFKFLPVIGDKIVDCILGKTPEEFRDKWSWPEKGKEDGVWTDDGSRGGKKGSVLDEEMRKGSRL</sequence>
<accession>A0A4U0WN36</accession>
<dbReference type="OrthoDB" id="2219495at2759"/>
<keyword evidence="9" id="KW-1185">Reference proteome</keyword>
<evidence type="ECO:0000313" key="9">
    <source>
        <dbReference type="Proteomes" id="UP000308768"/>
    </source>
</evidence>
<proteinExistence type="inferred from homology"/>
<evidence type="ECO:0000256" key="1">
    <source>
        <dbReference type="ARBA" id="ARBA00001974"/>
    </source>
</evidence>
<feature type="domain" description="FAD dependent oxidoreductase" evidence="7">
    <location>
        <begin position="15"/>
        <end position="398"/>
    </location>
</feature>
<comment type="cofactor">
    <cofactor evidence="1">
        <name>FAD</name>
        <dbReference type="ChEBI" id="CHEBI:57692"/>
    </cofactor>
</comment>
<protein>
    <recommendedName>
        <fullName evidence="7">FAD dependent oxidoreductase domain-containing protein</fullName>
    </recommendedName>
</protein>
<reference evidence="8 9" key="1">
    <citation type="submission" date="2017-03" db="EMBL/GenBank/DDBJ databases">
        <title>Genomes of endolithic fungi from Antarctica.</title>
        <authorList>
            <person name="Coleine C."/>
            <person name="Masonjones S."/>
            <person name="Stajich J.E."/>
        </authorList>
    </citation>
    <scope>NUCLEOTIDE SEQUENCE [LARGE SCALE GENOMIC DNA]</scope>
    <source>
        <strain evidence="8 9">CCFEE 5187</strain>
    </source>
</reference>
<evidence type="ECO:0000256" key="5">
    <source>
        <dbReference type="ARBA" id="ARBA00023002"/>
    </source>
</evidence>
<keyword evidence="4" id="KW-0274">FAD</keyword>
<keyword evidence="3" id="KW-0285">Flavoprotein</keyword>
<comment type="caution">
    <text evidence="8">The sequence shown here is derived from an EMBL/GenBank/DDBJ whole genome shotgun (WGS) entry which is preliminary data.</text>
</comment>
<dbReference type="PANTHER" id="PTHR10961">
    <property type="entry name" value="PEROXISOMAL SARCOSINE OXIDASE"/>
    <property type="match status" value="1"/>
</dbReference>
<organism evidence="8 9">
    <name type="scientific">Cryomyces minteri</name>
    <dbReference type="NCBI Taxonomy" id="331657"/>
    <lineage>
        <taxon>Eukaryota</taxon>
        <taxon>Fungi</taxon>
        <taxon>Dikarya</taxon>
        <taxon>Ascomycota</taxon>
        <taxon>Pezizomycotina</taxon>
        <taxon>Dothideomycetes</taxon>
        <taxon>Dothideomycetes incertae sedis</taxon>
        <taxon>Cryomyces</taxon>
    </lineage>
</organism>
<dbReference type="GO" id="GO:0050031">
    <property type="term" value="F:L-pipecolate oxidase activity"/>
    <property type="evidence" value="ECO:0007669"/>
    <property type="project" value="TreeGrafter"/>
</dbReference>
<dbReference type="SUPFAM" id="SSF51905">
    <property type="entry name" value="FAD/NAD(P)-binding domain"/>
    <property type="match status" value="1"/>
</dbReference>
<evidence type="ECO:0000256" key="2">
    <source>
        <dbReference type="ARBA" id="ARBA00010989"/>
    </source>
</evidence>
<dbReference type="InterPro" id="IPR045170">
    <property type="entry name" value="MTOX"/>
</dbReference>
<dbReference type="GO" id="GO:0050660">
    <property type="term" value="F:flavin adenine dinucleotide binding"/>
    <property type="evidence" value="ECO:0007669"/>
    <property type="project" value="InterPro"/>
</dbReference>
<dbReference type="InterPro" id="IPR036188">
    <property type="entry name" value="FAD/NAD-bd_sf"/>
</dbReference>
<dbReference type="GO" id="GO:0008115">
    <property type="term" value="F:sarcosine oxidase activity"/>
    <property type="evidence" value="ECO:0007669"/>
    <property type="project" value="TreeGrafter"/>
</dbReference>